<sequence length="528" mass="57190">MTPGDAEKTVVVEEQIANDNLDELVEGGGVQRAYELKSDLVNRCLQEEIGFGRYQIQLFLVTGLGWMADNIWAQGVAIVLNQIQQEWNPKRIELVLLSLYAGLGMGAITWGTIADIVGRKVSFNITLFIAGVFGTAAGASPDFVTLNVLVALLGFGVGGNIPVDGALYLEHIPQSHQYTVTFLSVMWAFGQLVASVVAWGFIANFSCDPSILPGECAKGANMGWRYTFYALGALTFVMFLLRFVVFDLQESSKYLVAKGRDEEALAVLRHLAKRNGREITLTLEHIQRVKVATHISQKESIKNSFSQLSLSHLKPLFAGRRLAINTTMTMSFWVITGIASTLFFAFLPLYLAHRVDSDSSTYTVYRNYTIISIVGMVGPALACLFVDSGSRGPPGRFRLMGRKLSMVFETLLTGILLFLFTLSTNEAAVLAFTCISSAASNAMYAVMYTYTLEVFPTPHRGTGESICSLLTYVASILGLVIQIATKSAEGGTGSATANASILVAASLFIVAALLMALLLVETAGRAAL</sequence>
<dbReference type="CDD" id="cd17316">
    <property type="entry name" value="MFS_SV2_like"/>
    <property type="match status" value="1"/>
</dbReference>
<dbReference type="GeneID" id="9593916"/>
<keyword evidence="9" id="KW-1185">Reference proteome</keyword>
<dbReference type="OMA" id="FCFTASK"/>
<comment type="subcellular location">
    <subcellularLocation>
        <location evidence="1">Membrane</location>
        <topology evidence="1">Multi-pass membrane protein</topology>
    </subcellularLocation>
</comment>
<dbReference type="InterPro" id="IPR020846">
    <property type="entry name" value="MFS_dom"/>
</dbReference>
<feature type="transmembrane region" description="Helical" evidence="6">
    <location>
        <begin position="121"/>
        <end position="140"/>
    </location>
</feature>
<feature type="transmembrane region" description="Helical" evidence="6">
    <location>
        <begin position="365"/>
        <end position="386"/>
    </location>
</feature>
<name>D8QAY2_SCHCM</name>
<dbReference type="GO" id="GO:0016020">
    <property type="term" value="C:membrane"/>
    <property type="evidence" value="ECO:0007669"/>
    <property type="project" value="UniProtKB-SubCell"/>
</dbReference>
<evidence type="ECO:0000313" key="9">
    <source>
        <dbReference type="Proteomes" id="UP000007431"/>
    </source>
</evidence>
<dbReference type="eggNOG" id="KOG0253">
    <property type="taxonomic scope" value="Eukaryota"/>
</dbReference>
<dbReference type="InterPro" id="IPR005828">
    <property type="entry name" value="MFS_sugar_transport-like"/>
</dbReference>
<dbReference type="VEuPathDB" id="FungiDB:SCHCODRAFT_02633212"/>
<feature type="non-terminal residue" evidence="8">
    <location>
        <position position="528"/>
    </location>
</feature>
<dbReference type="PANTHER" id="PTHR23511:SF5">
    <property type="entry name" value="MAJOR FACILITATOR-TYPE TRANSPORTER HXNZ-RELATED"/>
    <property type="match status" value="1"/>
</dbReference>
<feature type="transmembrane region" description="Helical" evidence="6">
    <location>
        <begin position="94"/>
        <end position="114"/>
    </location>
</feature>
<feature type="transmembrane region" description="Helical" evidence="6">
    <location>
        <begin position="146"/>
        <end position="169"/>
    </location>
</feature>
<dbReference type="Pfam" id="PF00083">
    <property type="entry name" value="Sugar_tr"/>
    <property type="match status" value="1"/>
</dbReference>
<dbReference type="KEGG" id="scm:SCHCO_02633212"/>
<feature type="transmembrane region" description="Helical" evidence="6">
    <location>
        <begin position="497"/>
        <end position="520"/>
    </location>
</feature>
<proteinExistence type="predicted"/>
<feature type="transmembrane region" description="Helical" evidence="6">
    <location>
        <begin position="226"/>
        <end position="245"/>
    </location>
</feature>
<feature type="domain" description="Major facilitator superfamily (MFS) profile" evidence="7">
    <location>
        <begin position="58"/>
        <end position="523"/>
    </location>
</feature>
<reference evidence="8 9" key="1">
    <citation type="journal article" date="2010" name="Nat. Biotechnol.">
        <title>Genome sequence of the model mushroom Schizophyllum commune.</title>
        <authorList>
            <person name="Ohm R.A."/>
            <person name="de Jong J.F."/>
            <person name="Lugones L.G."/>
            <person name="Aerts A."/>
            <person name="Kothe E."/>
            <person name="Stajich J.E."/>
            <person name="de Vries R.P."/>
            <person name="Record E."/>
            <person name="Levasseur A."/>
            <person name="Baker S.E."/>
            <person name="Bartholomew K.A."/>
            <person name="Coutinho P.M."/>
            <person name="Erdmann S."/>
            <person name="Fowler T.J."/>
            <person name="Gathman A.C."/>
            <person name="Lombard V."/>
            <person name="Henrissat B."/>
            <person name="Knabe N."/>
            <person name="Kuees U."/>
            <person name="Lilly W.W."/>
            <person name="Lindquist E."/>
            <person name="Lucas S."/>
            <person name="Magnuson J.K."/>
            <person name="Piumi F."/>
            <person name="Raudaskoski M."/>
            <person name="Salamov A."/>
            <person name="Schmutz J."/>
            <person name="Schwarze F.W.M.R."/>
            <person name="vanKuyk P.A."/>
            <person name="Horton J.S."/>
            <person name="Grigoriev I.V."/>
            <person name="Woesten H.A.B."/>
        </authorList>
    </citation>
    <scope>NUCLEOTIDE SEQUENCE [LARGE SCALE GENOMIC DNA]</scope>
    <source>
        <strain evidence="9">H4-8 / FGSC 9210</strain>
    </source>
</reference>
<dbReference type="SUPFAM" id="SSF103473">
    <property type="entry name" value="MFS general substrate transporter"/>
    <property type="match status" value="1"/>
</dbReference>
<dbReference type="RefSeq" id="XP_003029166.1">
    <property type="nucleotide sequence ID" value="XM_003029120.1"/>
</dbReference>
<protein>
    <recommendedName>
        <fullName evidence="7">Major facilitator superfamily (MFS) profile domain-containing protein</fullName>
    </recommendedName>
</protein>
<dbReference type="EMBL" id="GL377309">
    <property type="protein sequence ID" value="EFI94263.1"/>
    <property type="molecule type" value="Genomic_DNA"/>
</dbReference>
<evidence type="ECO:0000313" key="8">
    <source>
        <dbReference type="EMBL" id="EFI94263.1"/>
    </source>
</evidence>
<evidence type="ECO:0000256" key="4">
    <source>
        <dbReference type="ARBA" id="ARBA00022989"/>
    </source>
</evidence>
<dbReference type="GO" id="GO:0022857">
    <property type="term" value="F:transmembrane transporter activity"/>
    <property type="evidence" value="ECO:0007669"/>
    <property type="project" value="InterPro"/>
</dbReference>
<evidence type="ECO:0000256" key="1">
    <source>
        <dbReference type="ARBA" id="ARBA00004141"/>
    </source>
</evidence>
<keyword evidence="2" id="KW-0813">Transport</keyword>
<dbReference type="Proteomes" id="UP000007431">
    <property type="component" value="Unassembled WGS sequence"/>
</dbReference>
<evidence type="ECO:0000259" key="7">
    <source>
        <dbReference type="PROSITE" id="PS50850"/>
    </source>
</evidence>
<dbReference type="OrthoDB" id="3936150at2759"/>
<feature type="transmembrane region" description="Helical" evidence="6">
    <location>
        <begin position="181"/>
        <end position="206"/>
    </location>
</feature>
<dbReference type="AlphaFoldDB" id="D8QAY2"/>
<organism evidence="9">
    <name type="scientific">Schizophyllum commune (strain H4-8 / FGSC 9210)</name>
    <name type="common">Split gill fungus</name>
    <dbReference type="NCBI Taxonomy" id="578458"/>
    <lineage>
        <taxon>Eukaryota</taxon>
        <taxon>Fungi</taxon>
        <taxon>Dikarya</taxon>
        <taxon>Basidiomycota</taxon>
        <taxon>Agaricomycotina</taxon>
        <taxon>Agaricomycetes</taxon>
        <taxon>Agaricomycetidae</taxon>
        <taxon>Agaricales</taxon>
        <taxon>Schizophyllaceae</taxon>
        <taxon>Schizophyllum</taxon>
    </lineage>
</organism>
<feature type="transmembrane region" description="Helical" evidence="6">
    <location>
        <begin position="330"/>
        <end position="353"/>
    </location>
</feature>
<evidence type="ECO:0000256" key="5">
    <source>
        <dbReference type="ARBA" id="ARBA00023136"/>
    </source>
</evidence>
<keyword evidence="4 6" id="KW-1133">Transmembrane helix</keyword>
<accession>D8QAY2</accession>
<evidence type="ECO:0000256" key="6">
    <source>
        <dbReference type="SAM" id="Phobius"/>
    </source>
</evidence>
<dbReference type="Gene3D" id="1.20.1250.20">
    <property type="entry name" value="MFS general substrate transporter like domains"/>
    <property type="match status" value="1"/>
</dbReference>
<evidence type="ECO:0000256" key="3">
    <source>
        <dbReference type="ARBA" id="ARBA00022692"/>
    </source>
</evidence>
<dbReference type="PANTHER" id="PTHR23511">
    <property type="entry name" value="SYNAPTIC VESICLE GLYCOPROTEIN 2"/>
    <property type="match status" value="1"/>
</dbReference>
<keyword evidence="5 6" id="KW-0472">Membrane</keyword>
<feature type="transmembrane region" description="Helical" evidence="6">
    <location>
        <begin position="406"/>
        <end position="422"/>
    </location>
</feature>
<dbReference type="InterPro" id="IPR036259">
    <property type="entry name" value="MFS_trans_sf"/>
</dbReference>
<feature type="transmembrane region" description="Helical" evidence="6">
    <location>
        <begin position="428"/>
        <end position="446"/>
    </location>
</feature>
<dbReference type="PROSITE" id="PS50850">
    <property type="entry name" value="MFS"/>
    <property type="match status" value="1"/>
</dbReference>
<evidence type="ECO:0000256" key="2">
    <source>
        <dbReference type="ARBA" id="ARBA00022448"/>
    </source>
</evidence>
<dbReference type="HOGENOM" id="CLU_001265_52_2_1"/>
<gene>
    <name evidence="8" type="ORF">SCHCODRAFT_111051</name>
</gene>
<feature type="transmembrane region" description="Helical" evidence="6">
    <location>
        <begin position="466"/>
        <end position="485"/>
    </location>
</feature>
<dbReference type="InParanoid" id="D8QAY2"/>
<keyword evidence="3 6" id="KW-0812">Transmembrane</keyword>